<reference evidence="8 9" key="1">
    <citation type="journal article" date="2019" name="Int. J. Syst. Evol. Microbiol.">
        <title>The Global Catalogue of Microorganisms (GCM) 10K type strain sequencing project: providing services to taxonomists for standard genome sequencing and annotation.</title>
        <authorList>
            <consortium name="The Broad Institute Genomics Platform"/>
            <consortium name="The Broad Institute Genome Sequencing Center for Infectious Disease"/>
            <person name="Wu L."/>
            <person name="Ma J."/>
        </authorList>
    </citation>
    <scope>NUCLEOTIDE SEQUENCE [LARGE SCALE GENOMIC DNA]</scope>
    <source>
        <strain evidence="8 9">JCM 16227</strain>
    </source>
</reference>
<proteinExistence type="predicted"/>
<keyword evidence="2 6" id="KW-0812">Transmembrane</keyword>
<name>A0ABN3HBJ8_9ACTN</name>
<organism evidence="8 9">
    <name type="scientific">Gordonia cholesterolivorans</name>
    <dbReference type="NCBI Taxonomy" id="559625"/>
    <lineage>
        <taxon>Bacteria</taxon>
        <taxon>Bacillati</taxon>
        <taxon>Actinomycetota</taxon>
        <taxon>Actinomycetes</taxon>
        <taxon>Mycobacteriales</taxon>
        <taxon>Gordoniaceae</taxon>
        <taxon>Gordonia</taxon>
    </lineage>
</organism>
<gene>
    <name evidence="8" type="ORF">GCM10009855_10630</name>
</gene>
<accession>A0ABN3HBJ8</accession>
<feature type="transmembrane region" description="Helical" evidence="6">
    <location>
        <begin position="101"/>
        <end position="123"/>
    </location>
</feature>
<comment type="caution">
    <text evidence="8">The sequence shown here is derived from an EMBL/GenBank/DDBJ whole genome shotgun (WGS) entry which is preliminary data.</text>
</comment>
<feature type="compositionally biased region" description="Basic and acidic residues" evidence="5">
    <location>
        <begin position="1"/>
        <end position="25"/>
    </location>
</feature>
<feature type="transmembrane region" description="Helical" evidence="6">
    <location>
        <begin position="62"/>
        <end position="81"/>
    </location>
</feature>
<keyword evidence="1" id="KW-1003">Cell membrane</keyword>
<evidence type="ECO:0000256" key="5">
    <source>
        <dbReference type="SAM" id="MobiDB-lite"/>
    </source>
</evidence>
<keyword evidence="9" id="KW-1185">Reference proteome</keyword>
<feature type="region of interest" description="Disordered" evidence="5">
    <location>
        <begin position="1"/>
        <end position="35"/>
    </location>
</feature>
<feature type="domain" description="Lipopolysaccharide assembly protein A" evidence="7">
    <location>
        <begin position="82"/>
        <end position="134"/>
    </location>
</feature>
<sequence>MTTPDPKHGDRFDETSGGAEPHEVAPVEGSQQYGTVDPVKAERRRVAAAASAASGTRTQATYVGWVLGVLVTILLIVFIVMNPDSVEIDLIFFKADLPLGVSLLIAAIAGALITALLGGARIFQLNRALKKARKHG</sequence>
<evidence type="ECO:0000313" key="8">
    <source>
        <dbReference type="EMBL" id="GAA2373281.1"/>
    </source>
</evidence>
<keyword evidence="4 6" id="KW-0472">Membrane</keyword>
<evidence type="ECO:0000313" key="9">
    <source>
        <dbReference type="Proteomes" id="UP001501170"/>
    </source>
</evidence>
<evidence type="ECO:0000256" key="6">
    <source>
        <dbReference type="SAM" id="Phobius"/>
    </source>
</evidence>
<evidence type="ECO:0000256" key="1">
    <source>
        <dbReference type="ARBA" id="ARBA00022475"/>
    </source>
</evidence>
<dbReference type="InterPro" id="IPR010445">
    <property type="entry name" value="LapA_dom"/>
</dbReference>
<evidence type="ECO:0000256" key="4">
    <source>
        <dbReference type="ARBA" id="ARBA00023136"/>
    </source>
</evidence>
<dbReference type="EMBL" id="BAAARB010000004">
    <property type="protein sequence ID" value="GAA2373281.1"/>
    <property type="molecule type" value="Genomic_DNA"/>
</dbReference>
<evidence type="ECO:0000256" key="3">
    <source>
        <dbReference type="ARBA" id="ARBA00022989"/>
    </source>
</evidence>
<protein>
    <recommendedName>
        <fullName evidence="7">Lipopolysaccharide assembly protein A domain-containing protein</fullName>
    </recommendedName>
</protein>
<evidence type="ECO:0000256" key="2">
    <source>
        <dbReference type="ARBA" id="ARBA00022692"/>
    </source>
</evidence>
<dbReference type="Pfam" id="PF06305">
    <property type="entry name" value="LapA_dom"/>
    <property type="match status" value="1"/>
</dbReference>
<dbReference type="Proteomes" id="UP001501170">
    <property type="component" value="Unassembled WGS sequence"/>
</dbReference>
<keyword evidence="3 6" id="KW-1133">Transmembrane helix</keyword>
<dbReference type="RefSeq" id="WP_006897889.1">
    <property type="nucleotide sequence ID" value="NZ_BAAARB010000004.1"/>
</dbReference>
<evidence type="ECO:0000259" key="7">
    <source>
        <dbReference type="Pfam" id="PF06305"/>
    </source>
</evidence>